<name>A0A3A4AXX2_9ACTN</name>
<feature type="domain" description="Protein kinase" evidence="8">
    <location>
        <begin position="9"/>
        <end position="270"/>
    </location>
</feature>
<evidence type="ECO:0000256" key="7">
    <source>
        <dbReference type="PROSITE-ProRule" id="PRU10141"/>
    </source>
</evidence>
<dbReference type="GO" id="GO:0005524">
    <property type="term" value="F:ATP binding"/>
    <property type="evidence" value="ECO:0007669"/>
    <property type="project" value="UniProtKB-UniRule"/>
</dbReference>
<dbReference type="Proteomes" id="UP000265768">
    <property type="component" value="Unassembled WGS sequence"/>
</dbReference>
<keyword evidence="4 7" id="KW-0547">Nucleotide-binding</keyword>
<dbReference type="CDD" id="cd14014">
    <property type="entry name" value="STKc_PknB_like"/>
    <property type="match status" value="1"/>
</dbReference>
<proteinExistence type="predicted"/>
<dbReference type="Gene3D" id="3.30.200.20">
    <property type="entry name" value="Phosphorylase Kinase, domain 1"/>
    <property type="match status" value="1"/>
</dbReference>
<keyword evidence="3" id="KW-0808">Transferase</keyword>
<sequence length="379" mass="40685">MADFSLAGYDVLEVLGRGGNAVVYRAWQQSVGREVAVKVGHFPMRDERDRRRFEREVAAAGLLAGHPAVVGVYDAGWIEGGRPYLVMQLCPGGSLGERLRAAGPLRAGEVRDVGVQIAGALTAAHERGVLHRDVKPDNLLRTEYGGVALADFGIATPYGPGREITATLNVMTPEFAAPEVFFGREPTAASDVYSLAASLYALLSGEPPRVPRDRGQGPYGWVTEMTRLFRLPVPDLPGVPEPLMRVLRGALASDVEDRPRDAAGFRDALLRAGGRPPRPEPAPRESPGVSRLVRVLIRRVEIAQFPVVYGGRGYRADAVDDLRRRVIETLRGVSPAPVNGDGLAAAALPRGTFEVAYAGPEVDAFLAALAEELSRLGFA</sequence>
<dbReference type="Pfam" id="PF00069">
    <property type="entry name" value="Pkinase"/>
    <property type="match status" value="1"/>
</dbReference>
<organism evidence="9 10">
    <name type="scientific">Bailinhaonella thermotolerans</name>
    <dbReference type="NCBI Taxonomy" id="1070861"/>
    <lineage>
        <taxon>Bacteria</taxon>
        <taxon>Bacillati</taxon>
        <taxon>Actinomycetota</taxon>
        <taxon>Actinomycetes</taxon>
        <taxon>Streptosporangiales</taxon>
        <taxon>Streptosporangiaceae</taxon>
        <taxon>Bailinhaonella</taxon>
    </lineage>
</organism>
<evidence type="ECO:0000313" key="10">
    <source>
        <dbReference type="Proteomes" id="UP000265768"/>
    </source>
</evidence>
<keyword evidence="6 7" id="KW-0067">ATP-binding</keyword>
<dbReference type="EC" id="2.7.11.1" evidence="1"/>
<dbReference type="GO" id="GO:0004674">
    <property type="term" value="F:protein serine/threonine kinase activity"/>
    <property type="evidence" value="ECO:0007669"/>
    <property type="project" value="UniProtKB-KW"/>
</dbReference>
<evidence type="ECO:0000256" key="6">
    <source>
        <dbReference type="ARBA" id="ARBA00022840"/>
    </source>
</evidence>
<feature type="binding site" evidence="7">
    <location>
        <position position="38"/>
    </location>
    <ligand>
        <name>ATP</name>
        <dbReference type="ChEBI" id="CHEBI:30616"/>
    </ligand>
</feature>
<accession>A0A3A4AXX2</accession>
<keyword evidence="10" id="KW-1185">Reference proteome</keyword>
<protein>
    <recommendedName>
        <fullName evidence="1">non-specific serine/threonine protein kinase</fullName>
        <ecNumber evidence="1">2.7.11.1</ecNumber>
    </recommendedName>
</protein>
<dbReference type="InterPro" id="IPR000719">
    <property type="entry name" value="Prot_kinase_dom"/>
</dbReference>
<dbReference type="PANTHER" id="PTHR43289:SF6">
    <property type="entry name" value="SERINE_THREONINE-PROTEIN KINASE NEKL-3"/>
    <property type="match status" value="1"/>
</dbReference>
<dbReference type="AlphaFoldDB" id="A0A3A4AXX2"/>
<keyword evidence="5 9" id="KW-0418">Kinase</keyword>
<comment type="caution">
    <text evidence="9">The sequence shown here is derived from an EMBL/GenBank/DDBJ whole genome shotgun (WGS) entry which is preliminary data.</text>
</comment>
<evidence type="ECO:0000256" key="3">
    <source>
        <dbReference type="ARBA" id="ARBA00022679"/>
    </source>
</evidence>
<dbReference type="OrthoDB" id="9762169at2"/>
<dbReference type="InterPro" id="IPR017441">
    <property type="entry name" value="Protein_kinase_ATP_BS"/>
</dbReference>
<dbReference type="Gene3D" id="1.10.510.10">
    <property type="entry name" value="Transferase(Phosphotransferase) domain 1"/>
    <property type="match status" value="1"/>
</dbReference>
<dbReference type="RefSeq" id="WP_119925252.1">
    <property type="nucleotide sequence ID" value="NZ_QZEY01000002.1"/>
</dbReference>
<evidence type="ECO:0000256" key="4">
    <source>
        <dbReference type="ARBA" id="ARBA00022741"/>
    </source>
</evidence>
<dbReference type="PROSITE" id="PS50011">
    <property type="entry name" value="PROTEIN_KINASE_DOM"/>
    <property type="match status" value="1"/>
</dbReference>
<evidence type="ECO:0000256" key="5">
    <source>
        <dbReference type="ARBA" id="ARBA00022777"/>
    </source>
</evidence>
<gene>
    <name evidence="9" type="ORF">D5H75_05305</name>
</gene>
<evidence type="ECO:0000313" key="9">
    <source>
        <dbReference type="EMBL" id="RJL33953.1"/>
    </source>
</evidence>
<dbReference type="SUPFAM" id="SSF56112">
    <property type="entry name" value="Protein kinase-like (PK-like)"/>
    <property type="match status" value="1"/>
</dbReference>
<dbReference type="PANTHER" id="PTHR43289">
    <property type="entry name" value="MITOGEN-ACTIVATED PROTEIN KINASE KINASE KINASE 20-RELATED"/>
    <property type="match status" value="1"/>
</dbReference>
<evidence type="ECO:0000256" key="2">
    <source>
        <dbReference type="ARBA" id="ARBA00022527"/>
    </source>
</evidence>
<keyword evidence="2 9" id="KW-0723">Serine/threonine-protein kinase</keyword>
<dbReference type="PROSITE" id="PS00107">
    <property type="entry name" value="PROTEIN_KINASE_ATP"/>
    <property type="match status" value="1"/>
</dbReference>
<dbReference type="EMBL" id="QZEY01000002">
    <property type="protein sequence ID" value="RJL33953.1"/>
    <property type="molecule type" value="Genomic_DNA"/>
</dbReference>
<dbReference type="SMART" id="SM00220">
    <property type="entry name" value="S_TKc"/>
    <property type="match status" value="1"/>
</dbReference>
<evidence type="ECO:0000259" key="8">
    <source>
        <dbReference type="PROSITE" id="PS50011"/>
    </source>
</evidence>
<dbReference type="InterPro" id="IPR011009">
    <property type="entry name" value="Kinase-like_dom_sf"/>
</dbReference>
<reference evidence="9 10" key="1">
    <citation type="submission" date="2018-09" db="EMBL/GenBank/DDBJ databases">
        <title>YIM 75507 draft genome.</title>
        <authorList>
            <person name="Tang S."/>
            <person name="Feng Y."/>
        </authorList>
    </citation>
    <scope>NUCLEOTIDE SEQUENCE [LARGE SCALE GENOMIC DNA]</scope>
    <source>
        <strain evidence="9 10">YIM 75507</strain>
    </source>
</reference>
<evidence type="ECO:0000256" key="1">
    <source>
        <dbReference type="ARBA" id="ARBA00012513"/>
    </source>
</evidence>